<comment type="caution">
    <text evidence="2">The sequence shown here is derived from an EMBL/GenBank/DDBJ whole genome shotgun (WGS) entry which is preliminary data.</text>
</comment>
<dbReference type="CDD" id="cd00093">
    <property type="entry name" value="HTH_XRE"/>
    <property type="match status" value="1"/>
</dbReference>
<accession>A0ABW2I2T7</accession>
<evidence type="ECO:0000259" key="1">
    <source>
        <dbReference type="PROSITE" id="PS50943"/>
    </source>
</evidence>
<protein>
    <submittedName>
        <fullName evidence="2">Helix-turn-helix domain-containing protein</fullName>
    </submittedName>
</protein>
<evidence type="ECO:0000313" key="3">
    <source>
        <dbReference type="Proteomes" id="UP001596548"/>
    </source>
</evidence>
<dbReference type="Pfam" id="PF19054">
    <property type="entry name" value="DUF5753"/>
    <property type="match status" value="1"/>
</dbReference>
<dbReference type="InterPro" id="IPR001387">
    <property type="entry name" value="Cro/C1-type_HTH"/>
</dbReference>
<gene>
    <name evidence="2" type="ORF">ACFQS1_34750</name>
</gene>
<keyword evidence="3" id="KW-1185">Reference proteome</keyword>
<dbReference type="SMART" id="SM00530">
    <property type="entry name" value="HTH_XRE"/>
    <property type="match status" value="1"/>
</dbReference>
<sequence length="293" mass="32649">MTDSPHLAGGFDEPVGTALARWRRAKQISGQALGERVGMSQATISRLENNISNPDPQVVRRVAEALALPAEEVERLVGLVDRPSEALIDWQSTQPGLADRQHFVRRLENAARDTRIFQAAVVPGLLQTSEYARAVLTALRIELADDQIADSALAVSEAVAVRMQRALALDEPDRTFHFLIAEDVLGHQVCRPVDMIAQIARLREVAAYPNVSFRIIPQDAEWPIPPFHGFVLMDDKSLIVDLFNTGLLSRGRRMVGHYRRVFEGLDGIATSDIDSILDDYEKRYLRRLSHSVA</sequence>
<dbReference type="Proteomes" id="UP001596548">
    <property type="component" value="Unassembled WGS sequence"/>
</dbReference>
<dbReference type="Pfam" id="PF13560">
    <property type="entry name" value="HTH_31"/>
    <property type="match status" value="1"/>
</dbReference>
<name>A0ABW2I2T7_9ACTN</name>
<feature type="domain" description="HTH cro/C1-type" evidence="1">
    <location>
        <begin position="19"/>
        <end position="73"/>
    </location>
</feature>
<dbReference type="InterPro" id="IPR043917">
    <property type="entry name" value="DUF5753"/>
</dbReference>
<dbReference type="PROSITE" id="PS50943">
    <property type="entry name" value="HTH_CROC1"/>
    <property type="match status" value="1"/>
</dbReference>
<organism evidence="2 3">
    <name type="scientific">Paractinoplanes rhizophilus</name>
    <dbReference type="NCBI Taxonomy" id="1416877"/>
    <lineage>
        <taxon>Bacteria</taxon>
        <taxon>Bacillati</taxon>
        <taxon>Actinomycetota</taxon>
        <taxon>Actinomycetes</taxon>
        <taxon>Micromonosporales</taxon>
        <taxon>Micromonosporaceae</taxon>
        <taxon>Paractinoplanes</taxon>
    </lineage>
</organism>
<dbReference type="EMBL" id="JBHTBJ010000044">
    <property type="protein sequence ID" value="MFC7279150.1"/>
    <property type="molecule type" value="Genomic_DNA"/>
</dbReference>
<proteinExistence type="predicted"/>
<dbReference type="InterPro" id="IPR010982">
    <property type="entry name" value="Lambda_DNA-bd_dom_sf"/>
</dbReference>
<evidence type="ECO:0000313" key="2">
    <source>
        <dbReference type="EMBL" id="MFC7279150.1"/>
    </source>
</evidence>
<dbReference type="SUPFAM" id="SSF47413">
    <property type="entry name" value="lambda repressor-like DNA-binding domains"/>
    <property type="match status" value="1"/>
</dbReference>
<dbReference type="RefSeq" id="WP_378976260.1">
    <property type="nucleotide sequence ID" value="NZ_JBHTBJ010000044.1"/>
</dbReference>
<dbReference type="Gene3D" id="1.10.260.40">
    <property type="entry name" value="lambda repressor-like DNA-binding domains"/>
    <property type="match status" value="1"/>
</dbReference>
<reference evidence="3" key="1">
    <citation type="journal article" date="2019" name="Int. J. Syst. Evol. Microbiol.">
        <title>The Global Catalogue of Microorganisms (GCM) 10K type strain sequencing project: providing services to taxonomists for standard genome sequencing and annotation.</title>
        <authorList>
            <consortium name="The Broad Institute Genomics Platform"/>
            <consortium name="The Broad Institute Genome Sequencing Center for Infectious Disease"/>
            <person name="Wu L."/>
            <person name="Ma J."/>
        </authorList>
    </citation>
    <scope>NUCLEOTIDE SEQUENCE [LARGE SCALE GENOMIC DNA]</scope>
    <source>
        <strain evidence="3">XZYJT-10</strain>
    </source>
</reference>